<keyword evidence="1" id="KW-0723">Serine/threonine-protein kinase</keyword>
<evidence type="ECO:0000256" key="5">
    <source>
        <dbReference type="ARBA" id="ARBA00022840"/>
    </source>
</evidence>
<comment type="caution">
    <text evidence="7">The sequence shown here is derived from an EMBL/GenBank/DDBJ whole genome shotgun (WGS) entry which is preliminary data.</text>
</comment>
<dbReference type="Gene3D" id="1.10.510.10">
    <property type="entry name" value="Transferase(Phosphotransferase) domain 1"/>
    <property type="match status" value="1"/>
</dbReference>
<keyword evidence="4" id="KW-0418">Kinase</keyword>
<dbReference type="SUPFAM" id="SSF56112">
    <property type="entry name" value="Protein kinase-like (PK-like)"/>
    <property type="match status" value="1"/>
</dbReference>
<organism evidence="7 8">
    <name type="scientific">Streblomastix strix</name>
    <dbReference type="NCBI Taxonomy" id="222440"/>
    <lineage>
        <taxon>Eukaryota</taxon>
        <taxon>Metamonada</taxon>
        <taxon>Preaxostyla</taxon>
        <taxon>Oxymonadida</taxon>
        <taxon>Streblomastigidae</taxon>
        <taxon>Streblomastix</taxon>
    </lineage>
</organism>
<keyword evidence="2" id="KW-0808">Transferase</keyword>
<reference evidence="7 8" key="1">
    <citation type="submission" date="2019-03" db="EMBL/GenBank/DDBJ databases">
        <title>Single cell metagenomics reveals metabolic interactions within the superorganism composed of flagellate Streblomastix strix and complex community of Bacteroidetes bacteria on its surface.</title>
        <authorList>
            <person name="Treitli S.C."/>
            <person name="Kolisko M."/>
            <person name="Husnik F."/>
            <person name="Keeling P."/>
            <person name="Hampl V."/>
        </authorList>
    </citation>
    <scope>NUCLEOTIDE SEQUENCE [LARGE SCALE GENOMIC DNA]</scope>
    <source>
        <strain evidence="7">ST1C</strain>
    </source>
</reference>
<dbReference type="AlphaFoldDB" id="A0A5J4UEY9"/>
<dbReference type="InterPro" id="IPR011009">
    <property type="entry name" value="Kinase-like_dom_sf"/>
</dbReference>
<dbReference type="PROSITE" id="PS50011">
    <property type="entry name" value="PROTEIN_KINASE_DOM"/>
    <property type="match status" value="1"/>
</dbReference>
<dbReference type="Proteomes" id="UP000324800">
    <property type="component" value="Unassembled WGS sequence"/>
</dbReference>
<evidence type="ECO:0000256" key="1">
    <source>
        <dbReference type="ARBA" id="ARBA00022527"/>
    </source>
</evidence>
<keyword evidence="3" id="KW-0547">Nucleotide-binding</keyword>
<keyword evidence="5" id="KW-0067">ATP-binding</keyword>
<evidence type="ECO:0000313" key="7">
    <source>
        <dbReference type="EMBL" id="KAA6369336.1"/>
    </source>
</evidence>
<dbReference type="Pfam" id="PF00069">
    <property type="entry name" value="Pkinase"/>
    <property type="match status" value="1"/>
</dbReference>
<sequence>MDFGTDVFAVGVVLFELLTGRHPFEADTIEGAIEKIRQGDAQKLPTWVPFDLNQLISKMINSDYIKRPTTLDIMKNQTVKASIQQYYEKEKSKEEKREKEQQAIVLTALKPSDKICIDRRSTIDYQRNEKQS</sequence>
<evidence type="ECO:0000313" key="8">
    <source>
        <dbReference type="Proteomes" id="UP000324800"/>
    </source>
</evidence>
<name>A0A5J4UEY9_9EUKA</name>
<accession>A0A5J4UEY9</accession>
<dbReference type="InterPro" id="IPR000719">
    <property type="entry name" value="Prot_kinase_dom"/>
</dbReference>
<gene>
    <name evidence="7" type="ORF">EZS28_035137</name>
</gene>
<evidence type="ECO:0000256" key="2">
    <source>
        <dbReference type="ARBA" id="ARBA00022679"/>
    </source>
</evidence>
<evidence type="ECO:0000259" key="6">
    <source>
        <dbReference type="PROSITE" id="PS50011"/>
    </source>
</evidence>
<feature type="domain" description="Protein kinase" evidence="6">
    <location>
        <begin position="1"/>
        <end position="79"/>
    </location>
</feature>
<proteinExistence type="predicted"/>
<evidence type="ECO:0000256" key="4">
    <source>
        <dbReference type="ARBA" id="ARBA00022777"/>
    </source>
</evidence>
<dbReference type="GO" id="GO:0004674">
    <property type="term" value="F:protein serine/threonine kinase activity"/>
    <property type="evidence" value="ECO:0007669"/>
    <property type="project" value="UniProtKB-KW"/>
</dbReference>
<dbReference type="PANTHER" id="PTHR24350">
    <property type="entry name" value="SERINE/THREONINE-PROTEIN KINASE IAL-RELATED"/>
    <property type="match status" value="1"/>
</dbReference>
<evidence type="ECO:0000256" key="3">
    <source>
        <dbReference type="ARBA" id="ARBA00022741"/>
    </source>
</evidence>
<protein>
    <recommendedName>
        <fullName evidence="6">Protein kinase domain-containing protein</fullName>
    </recommendedName>
</protein>
<dbReference type="GO" id="GO:0005524">
    <property type="term" value="F:ATP binding"/>
    <property type="evidence" value="ECO:0007669"/>
    <property type="project" value="UniProtKB-KW"/>
</dbReference>
<dbReference type="InterPro" id="IPR030616">
    <property type="entry name" value="Aur-like"/>
</dbReference>
<dbReference type="EMBL" id="SNRW01016471">
    <property type="protein sequence ID" value="KAA6369336.1"/>
    <property type="molecule type" value="Genomic_DNA"/>
</dbReference>
<dbReference type="OrthoDB" id="2353542at2759"/>